<organism evidence="2 3">
    <name type="scientific">Kalanchoe fedtschenkoi</name>
    <name type="common">Lavender scallops</name>
    <name type="synonym">South American air plant</name>
    <dbReference type="NCBI Taxonomy" id="63787"/>
    <lineage>
        <taxon>Eukaryota</taxon>
        <taxon>Viridiplantae</taxon>
        <taxon>Streptophyta</taxon>
        <taxon>Embryophyta</taxon>
        <taxon>Tracheophyta</taxon>
        <taxon>Spermatophyta</taxon>
        <taxon>Magnoliopsida</taxon>
        <taxon>eudicotyledons</taxon>
        <taxon>Gunneridae</taxon>
        <taxon>Pentapetalae</taxon>
        <taxon>Saxifragales</taxon>
        <taxon>Crassulaceae</taxon>
        <taxon>Kalanchoe</taxon>
    </lineage>
</organism>
<evidence type="ECO:0000313" key="2">
    <source>
        <dbReference type="EnsemblPlants" id="Kaladp0091s0183.1.v1.1.CDS.1"/>
    </source>
</evidence>
<dbReference type="AlphaFoldDB" id="A0A7N1A5R1"/>
<name>A0A7N1A5R1_KALFE</name>
<evidence type="ECO:0000313" key="3">
    <source>
        <dbReference type="Proteomes" id="UP000594263"/>
    </source>
</evidence>
<accession>A0A7N1A5R1</accession>
<sequence length="85" mass="10135">MKVMMRWNARPGKKTQLKKQRKRKPLQNLKTITWSPPLLRTSSFFFFFFFFFFFHSKTKPPISINPTTDSNLLPSNYARFLEGGD</sequence>
<dbReference type="Gramene" id="Kaladp0091s0183.1.v1.1">
    <property type="protein sequence ID" value="Kaladp0091s0183.1.v1.1.CDS.1"/>
    <property type="gene ID" value="Kaladp0091s0183.v1.1"/>
</dbReference>
<feature type="compositionally biased region" description="Basic residues" evidence="1">
    <location>
        <begin position="11"/>
        <end position="24"/>
    </location>
</feature>
<keyword evidence="3" id="KW-1185">Reference proteome</keyword>
<dbReference type="EnsemblPlants" id="Kaladp0091s0183.1.v1.1">
    <property type="protein sequence ID" value="Kaladp0091s0183.1.v1.1.CDS.1"/>
    <property type="gene ID" value="Kaladp0091s0183.v1.1"/>
</dbReference>
<protein>
    <submittedName>
        <fullName evidence="2">Uncharacterized protein</fullName>
    </submittedName>
</protein>
<feature type="region of interest" description="Disordered" evidence="1">
    <location>
        <begin position="1"/>
        <end position="24"/>
    </location>
</feature>
<evidence type="ECO:0000256" key="1">
    <source>
        <dbReference type="SAM" id="MobiDB-lite"/>
    </source>
</evidence>
<proteinExistence type="predicted"/>
<reference evidence="2" key="1">
    <citation type="submission" date="2021-01" db="UniProtKB">
        <authorList>
            <consortium name="EnsemblPlants"/>
        </authorList>
    </citation>
    <scope>IDENTIFICATION</scope>
</reference>
<dbReference type="Proteomes" id="UP000594263">
    <property type="component" value="Unplaced"/>
</dbReference>